<sequence>MTLSDSSSTAVTASTTKEEYCVLPLKRKILVVAIATLAGCLGPIAGNIYMPILPLLEDIFQVSSSTMDGTVSVFMAIFAFCPLIWASWADYGGRKMLYLLPLSFFIIANVLLASVPANIVALYILRIVQAFGASSVMSVGAGIVSDVIEPRNRAKAISIFMWGPQLGPVIGPVLSLIATGSWRWIFGFLALFGFAVYLMILFLLPETLRFLVGDGSCLGKGIFVKPKWQRKVVEGYPRPPKPSLRNYWNLLRYPPVLLCSINSGLLFATFYGVLITFSRVLLEQYNFNTVQTSLSYLCPGGALIIGSTIGGWLSDKLSTRDDYIPEHRFSIQIAGLLVSMTGVIGYAWTIEKHAPVHPVFVFTFLAGFGMTWVFVATTTYLTECSPSQPSANVAIGNLMRNVAAAICTAIVEILIKKMGFGWCMTGLGLLDLLGIGIVIVLLRKGPKWRCNKEKALD</sequence>
<keyword evidence="4 8" id="KW-1133">Transmembrane helix</keyword>
<feature type="transmembrane region" description="Helical" evidence="8">
    <location>
        <begin position="29"/>
        <end position="50"/>
    </location>
</feature>
<keyword evidence="3 8" id="KW-0812">Transmembrane</keyword>
<dbReference type="GO" id="GO:0005275">
    <property type="term" value="F:amine transmembrane transporter activity"/>
    <property type="evidence" value="ECO:0007669"/>
    <property type="project" value="EnsemblFungi"/>
</dbReference>
<dbReference type="AlphaFoldDB" id="A5E0Y0"/>
<dbReference type="GO" id="GO:0055088">
    <property type="term" value="P:lipid homeostasis"/>
    <property type="evidence" value="ECO:0007669"/>
    <property type="project" value="UniProtKB-ARBA"/>
</dbReference>
<dbReference type="VEuPathDB" id="FungiDB:LELG_03267"/>
<evidence type="ECO:0000256" key="5">
    <source>
        <dbReference type="ARBA" id="ARBA00023136"/>
    </source>
</evidence>
<feature type="transmembrane region" description="Helical" evidence="8">
    <location>
        <begin position="360"/>
        <end position="381"/>
    </location>
</feature>
<feature type="transmembrane region" description="Helical" evidence="8">
    <location>
        <begin position="96"/>
        <end position="117"/>
    </location>
</feature>
<feature type="transmembrane region" description="Helical" evidence="8">
    <location>
        <begin position="329"/>
        <end position="348"/>
    </location>
</feature>
<gene>
    <name evidence="10" type="ORF">LELG_03267</name>
</gene>
<comment type="function">
    <text evidence="7">MFS antiporter that does not display functional linkage as drug transporter and performs functions that significantly affect biofilm development and virulence. No substrate for transport has been identified yet, but plays an important role in the growth in the host.</text>
</comment>
<organism evidence="10 11">
    <name type="scientific">Lodderomyces elongisporus (strain ATCC 11503 / CBS 2605 / JCM 1781 / NBRC 1676 / NRRL YB-4239)</name>
    <name type="common">Yeast</name>
    <name type="synonym">Saccharomyces elongisporus</name>
    <dbReference type="NCBI Taxonomy" id="379508"/>
    <lineage>
        <taxon>Eukaryota</taxon>
        <taxon>Fungi</taxon>
        <taxon>Dikarya</taxon>
        <taxon>Ascomycota</taxon>
        <taxon>Saccharomycotina</taxon>
        <taxon>Pichiomycetes</taxon>
        <taxon>Debaryomycetaceae</taxon>
        <taxon>Candida/Lodderomyces clade</taxon>
        <taxon>Lodderomyces</taxon>
    </lineage>
</organism>
<evidence type="ECO:0000256" key="8">
    <source>
        <dbReference type="SAM" id="Phobius"/>
    </source>
</evidence>
<accession>A5E0Y0</accession>
<dbReference type="EMBL" id="CH981527">
    <property type="protein sequence ID" value="EDK45088.1"/>
    <property type="molecule type" value="Genomic_DNA"/>
</dbReference>
<dbReference type="FunFam" id="1.20.1250.20:FF:000172">
    <property type="entry name" value="MFS multidrug resistance transporter"/>
    <property type="match status" value="1"/>
</dbReference>
<evidence type="ECO:0000313" key="11">
    <source>
        <dbReference type="Proteomes" id="UP000001996"/>
    </source>
</evidence>
<protein>
    <recommendedName>
        <fullName evidence="9">Major facilitator superfamily (MFS) profile domain-containing protein</fullName>
    </recommendedName>
</protein>
<comment type="similarity">
    <text evidence="6">Belongs to the major facilitator superfamily. CAR1 family.</text>
</comment>
<evidence type="ECO:0000256" key="1">
    <source>
        <dbReference type="ARBA" id="ARBA00004651"/>
    </source>
</evidence>
<evidence type="ECO:0000256" key="2">
    <source>
        <dbReference type="ARBA" id="ARBA00022448"/>
    </source>
</evidence>
<feature type="transmembrane region" description="Helical" evidence="8">
    <location>
        <begin position="250"/>
        <end position="274"/>
    </location>
</feature>
<evidence type="ECO:0000256" key="6">
    <source>
        <dbReference type="ARBA" id="ARBA00038347"/>
    </source>
</evidence>
<reference evidence="10 11" key="1">
    <citation type="journal article" date="2009" name="Nature">
        <title>Evolution of pathogenicity and sexual reproduction in eight Candida genomes.</title>
        <authorList>
            <person name="Butler G."/>
            <person name="Rasmussen M.D."/>
            <person name="Lin M.F."/>
            <person name="Santos M.A."/>
            <person name="Sakthikumar S."/>
            <person name="Munro C.A."/>
            <person name="Rheinbay E."/>
            <person name="Grabherr M."/>
            <person name="Forche A."/>
            <person name="Reedy J.L."/>
            <person name="Agrafioti I."/>
            <person name="Arnaud M.B."/>
            <person name="Bates S."/>
            <person name="Brown A.J."/>
            <person name="Brunke S."/>
            <person name="Costanzo M.C."/>
            <person name="Fitzpatrick D.A."/>
            <person name="de Groot P.W."/>
            <person name="Harris D."/>
            <person name="Hoyer L.L."/>
            <person name="Hube B."/>
            <person name="Klis F.M."/>
            <person name="Kodira C."/>
            <person name="Lennard N."/>
            <person name="Logue M.E."/>
            <person name="Martin R."/>
            <person name="Neiman A.M."/>
            <person name="Nikolaou E."/>
            <person name="Quail M.A."/>
            <person name="Quinn J."/>
            <person name="Santos M.C."/>
            <person name="Schmitzberger F.F."/>
            <person name="Sherlock G."/>
            <person name="Shah P."/>
            <person name="Silverstein K.A."/>
            <person name="Skrzypek M.S."/>
            <person name="Soll D."/>
            <person name="Staggs R."/>
            <person name="Stansfield I."/>
            <person name="Stumpf M.P."/>
            <person name="Sudbery P.E."/>
            <person name="Srikantha T."/>
            <person name="Zeng Q."/>
            <person name="Berman J."/>
            <person name="Berriman M."/>
            <person name="Heitman J."/>
            <person name="Gow N.A."/>
            <person name="Lorenz M.C."/>
            <person name="Birren B.W."/>
            <person name="Kellis M."/>
            <person name="Cuomo C.A."/>
        </authorList>
    </citation>
    <scope>NUCLEOTIDE SEQUENCE [LARGE SCALE GENOMIC DNA]</scope>
    <source>
        <strain evidence="11">ATCC 11503 / BCRC 21390 / CBS 2605 / JCM 1781 / NBRC 1676 / NRRL YB-4239</strain>
    </source>
</reference>
<dbReference type="GO" id="GO:0030476">
    <property type="term" value="P:ascospore wall assembly"/>
    <property type="evidence" value="ECO:0007669"/>
    <property type="project" value="EnsemblFungi"/>
</dbReference>
<dbReference type="InterPro" id="IPR020846">
    <property type="entry name" value="MFS_dom"/>
</dbReference>
<dbReference type="GO" id="GO:0045121">
    <property type="term" value="C:membrane raft"/>
    <property type="evidence" value="ECO:0007669"/>
    <property type="project" value="UniProtKB-ARBA"/>
</dbReference>
<keyword evidence="5 8" id="KW-0472">Membrane</keyword>
<evidence type="ECO:0000256" key="3">
    <source>
        <dbReference type="ARBA" id="ARBA00022692"/>
    </source>
</evidence>
<dbReference type="Pfam" id="PF07690">
    <property type="entry name" value="MFS_1"/>
    <property type="match status" value="1"/>
</dbReference>
<feature type="transmembrane region" description="Helical" evidence="8">
    <location>
        <begin position="184"/>
        <end position="204"/>
    </location>
</feature>
<keyword evidence="11" id="KW-1185">Reference proteome</keyword>
<feature type="transmembrane region" description="Helical" evidence="8">
    <location>
        <begin position="419"/>
        <end position="442"/>
    </location>
</feature>
<dbReference type="OMA" id="FQAFGSC"/>
<feature type="transmembrane region" description="Helical" evidence="8">
    <location>
        <begin position="393"/>
        <end position="413"/>
    </location>
</feature>
<dbReference type="Proteomes" id="UP000001996">
    <property type="component" value="Unassembled WGS sequence"/>
</dbReference>
<dbReference type="GO" id="GO:0005886">
    <property type="term" value="C:plasma membrane"/>
    <property type="evidence" value="ECO:0007669"/>
    <property type="project" value="UniProtKB-SubCell"/>
</dbReference>
<comment type="subcellular location">
    <subcellularLocation>
        <location evidence="1">Cell membrane</location>
        <topology evidence="1">Multi-pass membrane protein</topology>
    </subcellularLocation>
</comment>
<dbReference type="PROSITE" id="PS50850">
    <property type="entry name" value="MFS"/>
    <property type="match status" value="1"/>
</dbReference>
<dbReference type="InterPro" id="IPR011701">
    <property type="entry name" value="MFS"/>
</dbReference>
<dbReference type="GO" id="GO:0001765">
    <property type="term" value="P:membrane raft assembly"/>
    <property type="evidence" value="ECO:0007669"/>
    <property type="project" value="UniProtKB-ARBA"/>
</dbReference>
<dbReference type="eggNOG" id="KOG0255">
    <property type="taxonomic scope" value="Eukaryota"/>
</dbReference>
<dbReference type="FunCoup" id="A5E0Y0">
    <property type="interactions" value="24"/>
</dbReference>
<dbReference type="KEGG" id="lel:PVL30_002765"/>
<dbReference type="OrthoDB" id="3066029at2759"/>
<evidence type="ECO:0000256" key="4">
    <source>
        <dbReference type="ARBA" id="ARBA00022989"/>
    </source>
</evidence>
<dbReference type="HOGENOM" id="CLU_008455_8_7_1"/>
<feature type="transmembrane region" description="Helical" evidence="8">
    <location>
        <begin position="70"/>
        <end position="89"/>
    </location>
</feature>
<dbReference type="PANTHER" id="PTHR23502">
    <property type="entry name" value="MAJOR FACILITATOR SUPERFAMILY"/>
    <property type="match status" value="1"/>
</dbReference>
<feature type="transmembrane region" description="Helical" evidence="8">
    <location>
        <begin position="294"/>
        <end position="313"/>
    </location>
</feature>
<dbReference type="InParanoid" id="A5E0Y0"/>
<feature type="transmembrane region" description="Helical" evidence="8">
    <location>
        <begin position="123"/>
        <end position="144"/>
    </location>
</feature>
<dbReference type="InterPro" id="IPR036259">
    <property type="entry name" value="MFS_trans_sf"/>
</dbReference>
<keyword evidence="2" id="KW-0813">Transport</keyword>
<evidence type="ECO:0000256" key="7">
    <source>
        <dbReference type="ARBA" id="ARBA00053949"/>
    </source>
</evidence>
<name>A5E0Y0_LODEL</name>
<dbReference type="PANTHER" id="PTHR23502:SF21">
    <property type="entry name" value="DITYROSINE TRANSPORTER 1"/>
    <property type="match status" value="1"/>
</dbReference>
<dbReference type="Gene3D" id="1.20.1250.20">
    <property type="entry name" value="MFS general substrate transporter like domains"/>
    <property type="match status" value="1"/>
</dbReference>
<dbReference type="GeneID" id="5232667"/>
<feature type="domain" description="Major facilitator superfamily (MFS) profile" evidence="9">
    <location>
        <begin position="31"/>
        <end position="446"/>
    </location>
</feature>
<evidence type="ECO:0000313" key="10">
    <source>
        <dbReference type="EMBL" id="EDK45088.1"/>
    </source>
</evidence>
<dbReference type="SUPFAM" id="SSF103473">
    <property type="entry name" value="MFS general substrate transporter"/>
    <property type="match status" value="1"/>
</dbReference>
<evidence type="ECO:0000259" key="9">
    <source>
        <dbReference type="PROSITE" id="PS50850"/>
    </source>
</evidence>
<proteinExistence type="inferred from homology"/>
<feature type="transmembrane region" description="Helical" evidence="8">
    <location>
        <begin position="156"/>
        <end position="178"/>
    </location>
</feature>
<dbReference type="GO" id="GO:0005628">
    <property type="term" value="C:prospore membrane"/>
    <property type="evidence" value="ECO:0007669"/>
    <property type="project" value="EnsemblFungi"/>
</dbReference>